<dbReference type="InterPro" id="IPR023010">
    <property type="entry name" value="GcvPA"/>
</dbReference>
<protein>
    <recommendedName>
        <fullName evidence="2">Probable glycine dehydrogenase (decarboxylating) subunit 1</fullName>
        <ecNumber evidence="2">1.4.4.2</ecNumber>
    </recommendedName>
    <alternativeName>
        <fullName evidence="2">Glycine cleavage system P-protein subunit 1</fullName>
    </alternativeName>
    <alternativeName>
        <fullName evidence="2">Glycine decarboxylase subunit 1</fullName>
    </alternativeName>
    <alternativeName>
        <fullName evidence="2">Glycine dehydrogenase (aminomethyl-transferring) subunit 1</fullName>
    </alternativeName>
</protein>
<proteinExistence type="inferred from homology"/>
<reference evidence="4 5" key="1">
    <citation type="submission" date="2019-09" db="EMBL/GenBank/DDBJ databases">
        <title>In-depth cultivation of the pig gut microbiome towards novel bacterial diversity and tailored functional studies.</title>
        <authorList>
            <person name="Wylensek D."/>
            <person name="Hitch T.C.A."/>
            <person name="Clavel T."/>
        </authorList>
    </citation>
    <scope>NUCLEOTIDE SEQUENCE [LARGE SCALE GENOMIC DNA]</scope>
    <source>
        <strain evidence="4 5">PG-178-WT-4</strain>
    </source>
</reference>
<dbReference type="HAMAP" id="MF_00712">
    <property type="entry name" value="GcvPA"/>
    <property type="match status" value="1"/>
</dbReference>
<dbReference type="InterPro" id="IPR015421">
    <property type="entry name" value="PyrdxlP-dep_Trfase_major"/>
</dbReference>
<dbReference type="PANTHER" id="PTHR42806">
    <property type="entry name" value="GLYCINE CLEAVAGE SYSTEM P-PROTEIN"/>
    <property type="match status" value="1"/>
</dbReference>
<comment type="caution">
    <text evidence="4">The sequence shown here is derived from an EMBL/GenBank/DDBJ whole genome shotgun (WGS) entry which is preliminary data.</text>
</comment>
<dbReference type="GO" id="GO:0009116">
    <property type="term" value="P:nucleoside metabolic process"/>
    <property type="evidence" value="ECO:0007669"/>
    <property type="project" value="InterPro"/>
</dbReference>
<evidence type="ECO:0000313" key="4">
    <source>
        <dbReference type="EMBL" id="MSS27337.1"/>
    </source>
</evidence>
<comment type="function">
    <text evidence="2">The glycine cleavage system catalyzes the degradation of glycine. The P protein binds the alpha-amino group of glycine through its pyridoxal phosphate cofactor; CO(2) is released and the remaining methylamine moiety is then transferred to the lipoamide cofactor of the H protein.</text>
</comment>
<feature type="domain" description="Glycine cleavage system P-protein N-terminal" evidence="3">
    <location>
        <begin position="3"/>
        <end position="377"/>
    </location>
</feature>
<evidence type="ECO:0000256" key="1">
    <source>
        <dbReference type="ARBA" id="ARBA00023002"/>
    </source>
</evidence>
<dbReference type="PANTHER" id="PTHR42806:SF1">
    <property type="entry name" value="GLYCINE DEHYDROGENASE (DECARBOXYLATING)"/>
    <property type="match status" value="1"/>
</dbReference>
<dbReference type="EC" id="1.4.4.2" evidence="2"/>
<evidence type="ECO:0000256" key="2">
    <source>
        <dbReference type="HAMAP-Rule" id="MF_00712"/>
    </source>
</evidence>
<dbReference type="RefSeq" id="WP_154509585.1">
    <property type="nucleotide sequence ID" value="NZ_VUMH01000003.1"/>
</dbReference>
<keyword evidence="5" id="KW-1185">Reference proteome</keyword>
<organism evidence="4 5">
    <name type="scientific">Desulfovibrio porci</name>
    <dbReference type="NCBI Taxonomy" id="2605782"/>
    <lineage>
        <taxon>Bacteria</taxon>
        <taxon>Pseudomonadati</taxon>
        <taxon>Thermodesulfobacteriota</taxon>
        <taxon>Desulfovibrionia</taxon>
        <taxon>Desulfovibrionales</taxon>
        <taxon>Desulfovibrionaceae</taxon>
        <taxon>Desulfovibrio</taxon>
    </lineage>
</organism>
<sequence>MPYIPHTPDDLQEMLSVVGVRTLDDLFADIPPDMRPQSFNLPKGQGEAAVCAYFEDLAAKNRPDMISFLGAGYYAHQIPKAVDALAGRSEFYTAYTPYQAECSQGTLQAIFEFQTAVSRLLDMDCANASVYDGGTALFESAMMAVRATRRRVLVVDEAVNPIWRVMLASYMSSLDLELKTVRQRDGVSDLAGLMAAVDDTCAAVLVQNPNFFGAVADYTKLFAAARAHKAFGIISVYPVMQAVLKTPGEMGADVAVAEAQSLGQPLSFGGPYLGVMTCRKEHIRQFPGRIAGRTTDLDGKTGYVLTLQAREQHIRRAKATSNICSNQALCALRALIHMSLLGPAGLTRLAENNMALARYAVERLTALKGVELLNDAPFGNEVALRLPMPAETLVDTLTSHGCVPGYPVGRYYPGMENVLLLACTEFNSRRQIGFLAETVGGLL</sequence>
<dbReference type="GO" id="GO:0004375">
    <property type="term" value="F:glycine dehydrogenase (decarboxylating) activity"/>
    <property type="evidence" value="ECO:0007669"/>
    <property type="project" value="UniProtKB-EC"/>
</dbReference>
<dbReference type="GO" id="GO:0019464">
    <property type="term" value="P:glycine decarboxylation via glycine cleavage system"/>
    <property type="evidence" value="ECO:0007669"/>
    <property type="project" value="UniProtKB-UniRule"/>
</dbReference>
<dbReference type="SUPFAM" id="SSF53383">
    <property type="entry name" value="PLP-dependent transferases"/>
    <property type="match status" value="1"/>
</dbReference>
<dbReference type="InterPro" id="IPR015424">
    <property type="entry name" value="PyrdxlP-dep_Trfase"/>
</dbReference>
<comment type="catalytic activity">
    <reaction evidence="2">
        <text>N(6)-[(R)-lipoyl]-L-lysyl-[glycine-cleavage complex H protein] + glycine + H(+) = N(6)-[(R)-S(8)-aminomethyldihydrolipoyl]-L-lysyl-[glycine-cleavage complex H protein] + CO2</text>
        <dbReference type="Rhea" id="RHEA:24304"/>
        <dbReference type="Rhea" id="RHEA-COMP:10494"/>
        <dbReference type="Rhea" id="RHEA-COMP:10495"/>
        <dbReference type="ChEBI" id="CHEBI:15378"/>
        <dbReference type="ChEBI" id="CHEBI:16526"/>
        <dbReference type="ChEBI" id="CHEBI:57305"/>
        <dbReference type="ChEBI" id="CHEBI:83099"/>
        <dbReference type="ChEBI" id="CHEBI:83143"/>
        <dbReference type="EC" id="1.4.4.2"/>
    </reaction>
</comment>
<dbReference type="EMBL" id="VUMH01000003">
    <property type="protein sequence ID" value="MSS27337.1"/>
    <property type="molecule type" value="Genomic_DNA"/>
</dbReference>
<dbReference type="PIRSF" id="PIRSF006815">
    <property type="entry name" value="GcvPA"/>
    <property type="match status" value="1"/>
</dbReference>
<dbReference type="AlphaFoldDB" id="A0A6L5XJK1"/>
<evidence type="ECO:0000259" key="3">
    <source>
        <dbReference type="Pfam" id="PF02347"/>
    </source>
</evidence>
<accession>A0A6L5XJK1</accession>
<dbReference type="InterPro" id="IPR015422">
    <property type="entry name" value="PyrdxlP-dep_Trfase_small"/>
</dbReference>
<dbReference type="Pfam" id="PF02347">
    <property type="entry name" value="GDC-P"/>
    <property type="match status" value="1"/>
</dbReference>
<dbReference type="Gene3D" id="3.90.1150.10">
    <property type="entry name" value="Aspartate Aminotransferase, domain 1"/>
    <property type="match status" value="1"/>
</dbReference>
<dbReference type="InterPro" id="IPR049315">
    <property type="entry name" value="GDC-P_N"/>
</dbReference>
<dbReference type="Gene3D" id="3.40.640.10">
    <property type="entry name" value="Type I PLP-dependent aspartate aminotransferase-like (Major domain)"/>
    <property type="match status" value="1"/>
</dbReference>
<gene>
    <name evidence="2" type="primary">gcvPA</name>
    <name evidence="4" type="ORF">FYJ44_04590</name>
</gene>
<comment type="similarity">
    <text evidence="2">Belongs to the GcvP family. N-terminal subunit subfamily.</text>
</comment>
<dbReference type="NCBIfam" id="NF001696">
    <property type="entry name" value="PRK00451.1"/>
    <property type="match status" value="1"/>
</dbReference>
<dbReference type="Proteomes" id="UP000477488">
    <property type="component" value="Unassembled WGS sequence"/>
</dbReference>
<comment type="subunit">
    <text evidence="2">The glycine cleavage system is composed of four proteins: P, T, L and H. In this organism, the P 'protein' is a heterodimer of two subunits.</text>
</comment>
<evidence type="ECO:0000313" key="5">
    <source>
        <dbReference type="Proteomes" id="UP000477488"/>
    </source>
</evidence>
<name>A0A6L5XJK1_9BACT</name>
<keyword evidence="1 2" id="KW-0560">Oxidoreductase</keyword>